<protein>
    <recommendedName>
        <fullName evidence="4 12">Phosphoribosylformylglycinamidine cyclo-ligase</fullName>
        <ecNumber evidence="3 12">6.3.3.1</ecNumber>
    </recommendedName>
    <alternativeName>
        <fullName evidence="9 12">AIR synthase</fullName>
    </alternativeName>
    <alternativeName>
        <fullName evidence="10 12">AIRS</fullName>
    </alternativeName>
    <alternativeName>
        <fullName evidence="8 12">Phosphoribosyl-aminoimidazole synthetase</fullName>
    </alternativeName>
</protein>
<evidence type="ECO:0000259" key="14">
    <source>
        <dbReference type="Pfam" id="PF02769"/>
    </source>
</evidence>
<evidence type="ECO:0000256" key="9">
    <source>
        <dbReference type="ARBA" id="ARBA00032931"/>
    </source>
</evidence>
<evidence type="ECO:0000259" key="13">
    <source>
        <dbReference type="Pfam" id="PF00586"/>
    </source>
</evidence>
<accession>A0A1B2DYY6</accession>
<evidence type="ECO:0000256" key="5">
    <source>
        <dbReference type="ARBA" id="ARBA00022598"/>
    </source>
</evidence>
<dbReference type="PANTHER" id="PTHR10520">
    <property type="entry name" value="TRIFUNCTIONAL PURINE BIOSYNTHETIC PROTEIN ADENOSINE-3-RELATED"/>
    <property type="match status" value="1"/>
</dbReference>
<dbReference type="UniPathway" id="UPA00074">
    <property type="reaction ID" value="UER00129"/>
</dbReference>
<organism evidence="15">
    <name type="scientific">Paenibacillus ihbetae</name>
    <dbReference type="NCBI Taxonomy" id="1870820"/>
    <lineage>
        <taxon>Bacteria</taxon>
        <taxon>Bacillati</taxon>
        <taxon>Bacillota</taxon>
        <taxon>Bacilli</taxon>
        <taxon>Bacillales</taxon>
        <taxon>Paenibacillaceae</taxon>
        <taxon>Paenibacillus</taxon>
    </lineage>
</organism>
<keyword evidence="7 12" id="KW-0067">ATP-binding</keyword>
<dbReference type="Gene3D" id="3.30.1330.10">
    <property type="entry name" value="PurM-like, N-terminal domain"/>
    <property type="match status" value="1"/>
</dbReference>
<keyword evidence="6 12" id="KW-0547">Nucleotide-binding</keyword>
<feature type="domain" description="PurM-like C-terminal" evidence="14">
    <location>
        <begin position="174"/>
        <end position="339"/>
    </location>
</feature>
<reference evidence="15" key="1">
    <citation type="submission" date="2016-08" db="EMBL/GenBank/DDBJ databases">
        <title>Complete Genome Seqeunce of Paenibacillus sp. nov. IHBB 9852 from high altitute lake of Indian trans-Himalayas.</title>
        <authorList>
            <person name="Kiran S."/>
            <person name="Swarnkar M.K."/>
            <person name="Rana A."/>
            <person name="Tewari R."/>
            <person name="Gulati A."/>
        </authorList>
    </citation>
    <scope>NUCLEOTIDE SEQUENCE [LARGE SCALE GENOMIC DNA]</scope>
    <source>
        <strain evidence="15">IHBB 9852</strain>
    </source>
</reference>
<comment type="similarity">
    <text evidence="2 12">Belongs to the AIR synthase family.</text>
</comment>
<dbReference type="GO" id="GO:0005829">
    <property type="term" value="C:cytosol"/>
    <property type="evidence" value="ECO:0007669"/>
    <property type="project" value="TreeGrafter"/>
</dbReference>
<comment type="pathway">
    <text evidence="1 12">Purine metabolism; IMP biosynthesis via de novo pathway; 5-amino-1-(5-phospho-D-ribosyl)imidazole from N(2)-formyl-N(1)-(5-phospho-D-ribosyl)glycinamide: step 2/2.</text>
</comment>
<dbReference type="InterPro" id="IPR016188">
    <property type="entry name" value="PurM-like_N"/>
</dbReference>
<dbReference type="NCBIfam" id="TIGR00878">
    <property type="entry name" value="purM"/>
    <property type="match status" value="1"/>
</dbReference>
<dbReference type="AlphaFoldDB" id="A0A1B2DYY6"/>
<dbReference type="GO" id="GO:0046084">
    <property type="term" value="P:adenine biosynthetic process"/>
    <property type="evidence" value="ECO:0007669"/>
    <property type="project" value="TreeGrafter"/>
</dbReference>
<feature type="domain" description="PurM-like N-terminal" evidence="13">
    <location>
        <begin position="56"/>
        <end position="161"/>
    </location>
</feature>
<proteinExistence type="inferred from homology"/>
<keyword evidence="5 12" id="KW-0436">Ligase</keyword>
<evidence type="ECO:0000256" key="3">
    <source>
        <dbReference type="ARBA" id="ARBA00013047"/>
    </source>
</evidence>
<dbReference type="EC" id="6.3.3.1" evidence="3 12"/>
<dbReference type="HAMAP" id="MF_00741">
    <property type="entry name" value="AIRS"/>
    <property type="match status" value="1"/>
</dbReference>
<sequence length="346" mass="36943">MSDTYKQAGVDIAAGNEAVERMKKHVKTTFRPEVMTDLGGFGALFKLNKDQYEEPVLVSGTDGVGTKLKLAFAMDQHDTIGIDAVAMCVNDIVVQGAEPLFFLDYLACDKVIPAKIESIVKGIADGCNQAGCSLIGGETAEMPGMYSEGEYDIAGFTVGIVDKSKMINGSNIAAGDTVIGLASSGVHSNGFSLVRKLLLEDSGYSLQQEVPELGGRLGDVLLAPTKIYVKPLLGLLKEIEVKGMAHITGGGFIENIPRMLPDGVNVDIEYGTWPILPIFKLMQEKGGISNKDMFTTFNMGIGMVLVVNESDADQALAYLRSAGEEPYVIGRVTEGERVVTFTGAEV</sequence>
<keyword evidence="12" id="KW-0658">Purine biosynthesis</keyword>
<keyword evidence="12" id="KW-0963">Cytoplasm</keyword>
<gene>
    <name evidence="12" type="primary">purM</name>
    <name evidence="15" type="ORF">BBD41_10230</name>
</gene>
<dbReference type="FunFam" id="3.30.1330.10:FF:000001">
    <property type="entry name" value="Phosphoribosylformylglycinamidine cyclo-ligase"/>
    <property type="match status" value="1"/>
</dbReference>
<evidence type="ECO:0000256" key="6">
    <source>
        <dbReference type="ARBA" id="ARBA00022741"/>
    </source>
</evidence>
<dbReference type="GO" id="GO:0004641">
    <property type="term" value="F:phosphoribosylformylglycinamidine cyclo-ligase activity"/>
    <property type="evidence" value="ECO:0007669"/>
    <property type="project" value="UniProtKB-UniRule"/>
</dbReference>
<dbReference type="Gene3D" id="3.90.650.10">
    <property type="entry name" value="PurM-like C-terminal domain"/>
    <property type="match status" value="1"/>
</dbReference>
<comment type="catalytic activity">
    <reaction evidence="11 12">
        <text>2-formamido-N(1)-(5-O-phospho-beta-D-ribosyl)acetamidine + ATP = 5-amino-1-(5-phospho-beta-D-ribosyl)imidazole + ADP + phosphate + H(+)</text>
        <dbReference type="Rhea" id="RHEA:23032"/>
        <dbReference type="ChEBI" id="CHEBI:15378"/>
        <dbReference type="ChEBI" id="CHEBI:30616"/>
        <dbReference type="ChEBI" id="CHEBI:43474"/>
        <dbReference type="ChEBI" id="CHEBI:137981"/>
        <dbReference type="ChEBI" id="CHEBI:147287"/>
        <dbReference type="ChEBI" id="CHEBI:456216"/>
        <dbReference type="EC" id="6.3.3.1"/>
    </reaction>
</comment>
<dbReference type="InterPro" id="IPR036921">
    <property type="entry name" value="PurM-like_N_sf"/>
</dbReference>
<evidence type="ECO:0000256" key="10">
    <source>
        <dbReference type="ARBA" id="ARBA00033093"/>
    </source>
</evidence>
<dbReference type="GO" id="GO:0004637">
    <property type="term" value="F:phosphoribosylamine-glycine ligase activity"/>
    <property type="evidence" value="ECO:0007669"/>
    <property type="project" value="TreeGrafter"/>
</dbReference>
<dbReference type="KEGG" id="pib:BBD41_10230"/>
<name>A0A1B2DYY6_9BACL</name>
<dbReference type="InterPro" id="IPR010918">
    <property type="entry name" value="PurM-like_C_dom"/>
</dbReference>
<evidence type="ECO:0000256" key="4">
    <source>
        <dbReference type="ARBA" id="ARBA00020367"/>
    </source>
</evidence>
<evidence type="ECO:0000256" key="1">
    <source>
        <dbReference type="ARBA" id="ARBA00004686"/>
    </source>
</evidence>
<dbReference type="InterPro" id="IPR036676">
    <property type="entry name" value="PurM-like_C_sf"/>
</dbReference>
<evidence type="ECO:0000256" key="2">
    <source>
        <dbReference type="ARBA" id="ARBA00010280"/>
    </source>
</evidence>
<comment type="subcellular location">
    <subcellularLocation>
        <location evidence="12">Cytoplasm</location>
    </subcellularLocation>
</comment>
<dbReference type="CDD" id="cd02196">
    <property type="entry name" value="PurM"/>
    <property type="match status" value="1"/>
</dbReference>
<dbReference type="EMBL" id="CP016809">
    <property type="protein sequence ID" value="ANY72935.1"/>
    <property type="molecule type" value="Genomic_DNA"/>
</dbReference>
<evidence type="ECO:0000256" key="12">
    <source>
        <dbReference type="HAMAP-Rule" id="MF_00741"/>
    </source>
</evidence>
<dbReference type="GO" id="GO:0006189">
    <property type="term" value="P:'de novo' IMP biosynthetic process"/>
    <property type="evidence" value="ECO:0007669"/>
    <property type="project" value="UniProtKB-UniRule"/>
</dbReference>
<dbReference type="RefSeq" id="WP_099477533.1">
    <property type="nucleotide sequence ID" value="NZ_CP016809.1"/>
</dbReference>
<dbReference type="SUPFAM" id="SSF56042">
    <property type="entry name" value="PurM C-terminal domain-like"/>
    <property type="match status" value="1"/>
</dbReference>
<evidence type="ECO:0000256" key="8">
    <source>
        <dbReference type="ARBA" id="ARBA00031908"/>
    </source>
</evidence>
<dbReference type="SUPFAM" id="SSF55326">
    <property type="entry name" value="PurM N-terminal domain-like"/>
    <property type="match status" value="1"/>
</dbReference>
<evidence type="ECO:0000313" key="15">
    <source>
        <dbReference type="EMBL" id="ANY72935.1"/>
    </source>
</evidence>
<dbReference type="PANTHER" id="PTHR10520:SF12">
    <property type="entry name" value="TRIFUNCTIONAL PURINE BIOSYNTHETIC PROTEIN ADENOSINE-3"/>
    <property type="match status" value="1"/>
</dbReference>
<dbReference type="Pfam" id="PF00586">
    <property type="entry name" value="AIRS"/>
    <property type="match status" value="1"/>
</dbReference>
<dbReference type="GO" id="GO:0005524">
    <property type="term" value="F:ATP binding"/>
    <property type="evidence" value="ECO:0007669"/>
    <property type="project" value="UniProtKB-KW"/>
</dbReference>
<evidence type="ECO:0000256" key="11">
    <source>
        <dbReference type="ARBA" id="ARBA00049057"/>
    </source>
</evidence>
<dbReference type="FunFam" id="3.90.650.10:FF:000001">
    <property type="entry name" value="Phosphoribosylformylglycinamidine cyclo-ligase"/>
    <property type="match status" value="1"/>
</dbReference>
<dbReference type="InterPro" id="IPR004733">
    <property type="entry name" value="PurM_cligase"/>
</dbReference>
<evidence type="ECO:0000256" key="7">
    <source>
        <dbReference type="ARBA" id="ARBA00022840"/>
    </source>
</evidence>
<dbReference type="Pfam" id="PF02769">
    <property type="entry name" value="AIRS_C"/>
    <property type="match status" value="1"/>
</dbReference>